<evidence type="ECO:0000313" key="4">
    <source>
        <dbReference type="EMBL" id="GJT97059.1"/>
    </source>
</evidence>
<evidence type="ECO:0000256" key="3">
    <source>
        <dbReference type="SAM" id="MobiDB-lite"/>
    </source>
</evidence>
<protein>
    <submittedName>
        <fullName evidence="4">Protein RAE1</fullName>
    </submittedName>
</protein>
<dbReference type="PANTHER" id="PTHR10971">
    <property type="entry name" value="MRNA EXPORT FACTOR AND BUB3"/>
    <property type="match status" value="1"/>
</dbReference>
<keyword evidence="5" id="KW-1185">Reference proteome</keyword>
<comment type="caution">
    <text evidence="4">The sequence shown here is derived from an EMBL/GenBank/DDBJ whole genome shotgun (WGS) entry which is preliminary data.</text>
</comment>
<keyword evidence="2" id="KW-0677">Repeat</keyword>
<dbReference type="Gene3D" id="2.130.10.10">
    <property type="entry name" value="YVTN repeat-like/Quinoprotein amine dehydrogenase"/>
    <property type="match status" value="1"/>
</dbReference>
<feature type="compositionally biased region" description="Acidic residues" evidence="3">
    <location>
        <begin position="174"/>
        <end position="199"/>
    </location>
</feature>
<accession>A0ABQ5IA97</accession>
<evidence type="ECO:0000256" key="2">
    <source>
        <dbReference type="ARBA" id="ARBA00022737"/>
    </source>
</evidence>
<evidence type="ECO:0000313" key="5">
    <source>
        <dbReference type="Proteomes" id="UP001151760"/>
    </source>
</evidence>
<proteinExistence type="predicted"/>
<dbReference type="EMBL" id="BQNB010020538">
    <property type="protein sequence ID" value="GJT97059.1"/>
    <property type="molecule type" value="Genomic_DNA"/>
</dbReference>
<gene>
    <name evidence="4" type="ORF">Tco_1092577</name>
</gene>
<feature type="region of interest" description="Disordered" evidence="3">
    <location>
        <begin position="141"/>
        <end position="199"/>
    </location>
</feature>
<keyword evidence="1" id="KW-0853">WD repeat</keyword>
<reference evidence="4" key="1">
    <citation type="journal article" date="2022" name="Int. J. Mol. Sci.">
        <title>Draft Genome of Tanacetum Coccineum: Genomic Comparison of Closely Related Tanacetum-Family Plants.</title>
        <authorList>
            <person name="Yamashiro T."/>
            <person name="Shiraishi A."/>
            <person name="Nakayama K."/>
            <person name="Satake H."/>
        </authorList>
    </citation>
    <scope>NUCLEOTIDE SEQUENCE</scope>
</reference>
<evidence type="ECO:0000256" key="1">
    <source>
        <dbReference type="ARBA" id="ARBA00022574"/>
    </source>
</evidence>
<reference evidence="4" key="2">
    <citation type="submission" date="2022-01" db="EMBL/GenBank/DDBJ databases">
        <authorList>
            <person name="Yamashiro T."/>
            <person name="Shiraishi A."/>
            <person name="Satake H."/>
            <person name="Nakayama K."/>
        </authorList>
    </citation>
    <scope>NUCLEOTIDE SEQUENCE</scope>
</reference>
<dbReference type="InterPro" id="IPR015943">
    <property type="entry name" value="WD40/YVTN_repeat-like_dom_sf"/>
</dbReference>
<dbReference type="Proteomes" id="UP001151760">
    <property type="component" value="Unassembled WGS sequence"/>
</dbReference>
<organism evidence="4 5">
    <name type="scientific">Tanacetum coccineum</name>
    <dbReference type="NCBI Taxonomy" id="301880"/>
    <lineage>
        <taxon>Eukaryota</taxon>
        <taxon>Viridiplantae</taxon>
        <taxon>Streptophyta</taxon>
        <taxon>Embryophyta</taxon>
        <taxon>Tracheophyta</taxon>
        <taxon>Spermatophyta</taxon>
        <taxon>Magnoliopsida</taxon>
        <taxon>eudicotyledons</taxon>
        <taxon>Gunneridae</taxon>
        <taxon>Pentapetalae</taxon>
        <taxon>asterids</taxon>
        <taxon>campanulids</taxon>
        <taxon>Asterales</taxon>
        <taxon>Asteraceae</taxon>
        <taxon>Asteroideae</taxon>
        <taxon>Anthemideae</taxon>
        <taxon>Anthemidinae</taxon>
        <taxon>Tanacetum</taxon>
    </lineage>
</organism>
<name>A0ABQ5IA97_9ASTR</name>
<dbReference type="SUPFAM" id="SSF117289">
    <property type="entry name" value="Nucleoporin domain"/>
    <property type="match status" value="1"/>
</dbReference>
<sequence>MKEGSGLAGIGLSKTILIDIEFRRLQARDMLWTGPISNTYVEVVQCEISVEFCDIEGCYALSVKHPLIVVRTADKNLTAFNFLNQFKRITSLLKYQTRCVATFPDQQGFLVQHTFATPGSDGAFNFWDKDSKQRLKIKKPSKKDTVSCTGLDEPSSRKRNQRNKPRENRNIVYTEDEYEDEDEYVDGDEVADEDDHVGS</sequence>